<dbReference type="Proteomes" id="UP001151582">
    <property type="component" value="Unassembled WGS sequence"/>
</dbReference>
<keyword evidence="9 12" id="KW-0472">Membrane</keyword>
<dbReference type="Pfam" id="PF05328">
    <property type="entry name" value="CybS"/>
    <property type="match status" value="1"/>
</dbReference>
<keyword evidence="5 12" id="KW-0999">Mitochondrion inner membrane</keyword>
<dbReference type="GO" id="GO:0006099">
    <property type="term" value="P:tricarboxylic acid cycle"/>
    <property type="evidence" value="ECO:0007669"/>
    <property type="project" value="TreeGrafter"/>
</dbReference>
<dbReference type="InterPro" id="IPR034804">
    <property type="entry name" value="SQR/QFR_C/D"/>
</dbReference>
<evidence type="ECO:0000256" key="3">
    <source>
        <dbReference type="ARBA" id="ARBA00022448"/>
    </source>
</evidence>
<evidence type="ECO:0000313" key="13">
    <source>
        <dbReference type="EMBL" id="KAJ1971532.1"/>
    </source>
</evidence>
<keyword evidence="11" id="KW-0408">Iron</keyword>
<dbReference type="InterPro" id="IPR007992">
    <property type="entry name" value="CybS"/>
</dbReference>
<dbReference type="GO" id="GO:0006121">
    <property type="term" value="P:mitochondrial electron transport, succinate to ubiquinone"/>
    <property type="evidence" value="ECO:0007669"/>
    <property type="project" value="TreeGrafter"/>
</dbReference>
<keyword evidence="14" id="KW-1185">Reference proteome</keyword>
<evidence type="ECO:0000256" key="10">
    <source>
        <dbReference type="PIRSR" id="PIRSR607992-1"/>
    </source>
</evidence>
<keyword evidence="3" id="KW-0813">Transport</keyword>
<dbReference type="Gene3D" id="1.20.1300.10">
    <property type="entry name" value="Fumarate reductase/succinate dehydrogenase, transmembrane subunit"/>
    <property type="match status" value="1"/>
</dbReference>
<dbReference type="CDD" id="cd03496">
    <property type="entry name" value="SQR_TypeC_CybS"/>
    <property type="match status" value="1"/>
</dbReference>
<comment type="similarity">
    <text evidence="2 12">Belongs to the CybS family.</text>
</comment>
<reference evidence="13" key="1">
    <citation type="submission" date="2022-07" db="EMBL/GenBank/DDBJ databases">
        <title>Phylogenomic reconstructions and comparative analyses of Kickxellomycotina fungi.</title>
        <authorList>
            <person name="Reynolds N.K."/>
            <person name="Stajich J.E."/>
            <person name="Barry K."/>
            <person name="Grigoriev I.V."/>
            <person name="Crous P."/>
            <person name="Smith M.E."/>
        </authorList>
    </citation>
    <scope>NUCLEOTIDE SEQUENCE</scope>
    <source>
        <strain evidence="13">RSA 567</strain>
    </source>
</reference>
<evidence type="ECO:0000256" key="7">
    <source>
        <dbReference type="ARBA" id="ARBA00022989"/>
    </source>
</evidence>
<keyword evidence="4" id="KW-0812">Transmembrane</keyword>
<dbReference type="GO" id="GO:0020037">
    <property type="term" value="F:heme binding"/>
    <property type="evidence" value="ECO:0007669"/>
    <property type="project" value="TreeGrafter"/>
</dbReference>
<evidence type="ECO:0000256" key="1">
    <source>
        <dbReference type="ARBA" id="ARBA00004448"/>
    </source>
</evidence>
<evidence type="ECO:0000256" key="8">
    <source>
        <dbReference type="ARBA" id="ARBA00023128"/>
    </source>
</evidence>
<evidence type="ECO:0000256" key="5">
    <source>
        <dbReference type="ARBA" id="ARBA00022792"/>
    </source>
</evidence>
<organism evidence="13 14">
    <name type="scientific">Dimargaris verticillata</name>
    <dbReference type="NCBI Taxonomy" id="2761393"/>
    <lineage>
        <taxon>Eukaryota</taxon>
        <taxon>Fungi</taxon>
        <taxon>Fungi incertae sedis</taxon>
        <taxon>Zoopagomycota</taxon>
        <taxon>Kickxellomycotina</taxon>
        <taxon>Dimargaritomycetes</taxon>
        <taxon>Dimargaritales</taxon>
        <taxon>Dimargaritaceae</taxon>
        <taxon>Dimargaris</taxon>
    </lineage>
</organism>
<keyword evidence="7" id="KW-1133">Transmembrane helix</keyword>
<proteinExistence type="inferred from homology"/>
<evidence type="ECO:0000256" key="4">
    <source>
        <dbReference type="ARBA" id="ARBA00022692"/>
    </source>
</evidence>
<evidence type="ECO:0000256" key="9">
    <source>
        <dbReference type="ARBA" id="ARBA00023136"/>
    </source>
</evidence>
<dbReference type="GO" id="GO:0046872">
    <property type="term" value="F:metal ion binding"/>
    <property type="evidence" value="ECO:0007669"/>
    <property type="project" value="UniProtKB-KW"/>
</dbReference>
<dbReference type="GO" id="GO:0048039">
    <property type="term" value="F:ubiquinone binding"/>
    <property type="evidence" value="ECO:0007669"/>
    <property type="project" value="TreeGrafter"/>
</dbReference>
<dbReference type="GO" id="GO:0005743">
    <property type="term" value="C:mitochondrial inner membrane"/>
    <property type="evidence" value="ECO:0007669"/>
    <property type="project" value="UniProtKB-SubCell"/>
</dbReference>
<name>A0A9W8B1Q8_9FUNG</name>
<evidence type="ECO:0000313" key="14">
    <source>
        <dbReference type="Proteomes" id="UP001151582"/>
    </source>
</evidence>
<evidence type="ECO:0000256" key="12">
    <source>
        <dbReference type="RuleBase" id="RU364031"/>
    </source>
</evidence>
<comment type="subcellular location">
    <subcellularLocation>
        <location evidence="1 12">Mitochondrion inner membrane</location>
        <topology evidence="1 12">Multi-pass membrane protein</topology>
    </subcellularLocation>
</comment>
<feature type="binding site" description="axial binding residue" evidence="11">
    <location>
        <position position="142"/>
    </location>
    <ligand>
        <name>heme b</name>
        <dbReference type="ChEBI" id="CHEBI:60344"/>
        <note>ligand shared with SDHC</note>
    </ligand>
    <ligandPart>
        <name>Fe</name>
        <dbReference type="ChEBI" id="CHEBI:18248"/>
    </ligandPart>
</feature>
<evidence type="ECO:0000256" key="6">
    <source>
        <dbReference type="ARBA" id="ARBA00022946"/>
    </source>
</evidence>
<comment type="caution">
    <text evidence="13">The sequence shown here is derived from an EMBL/GenBank/DDBJ whole genome shotgun (WGS) entry which is preliminary data.</text>
</comment>
<sequence>MALRLLAGTRVAMRPLPGLVGTPQRLGVSTNLQTVTAFRSPIVAQPLTCRLPVALGIGHGFKTATQCAFRTTTNNLVQPSGHKGHGLPESVPVHPINRSEGSYHWDFERALSVALIPLIGAQAAYGAHPVTDLLVGVVLPLHCHIGWSSMITDYIQARNFPRLNPLSFWALRLFTVLTLVGCYQFNTNDIGLTELIKRTWKA</sequence>
<evidence type="ECO:0000256" key="2">
    <source>
        <dbReference type="ARBA" id="ARBA00007294"/>
    </source>
</evidence>
<accession>A0A9W8B1Q8</accession>
<feature type="binding site" evidence="10">
    <location>
        <position position="154"/>
    </location>
    <ligand>
        <name>a ubiquinone</name>
        <dbReference type="ChEBI" id="CHEBI:16389"/>
        <note>ligand shared with IP/SDHB</note>
    </ligand>
</feature>
<gene>
    <name evidence="13" type="primary">SDH4</name>
    <name evidence="13" type="ORF">H4R34_005714</name>
</gene>
<dbReference type="EMBL" id="JANBQB010001339">
    <property type="protein sequence ID" value="KAJ1971532.1"/>
    <property type="molecule type" value="Genomic_DNA"/>
</dbReference>
<keyword evidence="8 12" id="KW-0496">Mitochondrion</keyword>
<dbReference type="AlphaFoldDB" id="A0A9W8B1Q8"/>
<protein>
    <recommendedName>
        <fullName evidence="12">Succinate dehydrogenase [ubiquinone] cytochrome b small subunit</fullName>
    </recommendedName>
</protein>
<dbReference type="OrthoDB" id="18577at2759"/>
<dbReference type="PANTHER" id="PTHR13337:SF2">
    <property type="entry name" value="SUCCINATE DEHYDROGENASE [UBIQUINONE] CYTOCHROME B SMALL SUBUNIT, MITOCHONDRIAL"/>
    <property type="match status" value="1"/>
</dbReference>
<keyword evidence="11" id="KW-0479">Metal-binding</keyword>
<dbReference type="PANTHER" id="PTHR13337">
    <property type="entry name" value="SUCCINATE DEHYDROGENASE"/>
    <property type="match status" value="1"/>
</dbReference>
<evidence type="ECO:0000256" key="11">
    <source>
        <dbReference type="PIRSR" id="PIRSR607992-2"/>
    </source>
</evidence>
<keyword evidence="6 12" id="KW-0809">Transit peptide</keyword>